<name>A0A1Q9EAA5_SYMMI</name>
<evidence type="ECO:0000313" key="1">
    <source>
        <dbReference type="EMBL" id="OLQ04349.1"/>
    </source>
</evidence>
<organism evidence="1 2">
    <name type="scientific">Symbiodinium microadriaticum</name>
    <name type="common">Dinoflagellate</name>
    <name type="synonym">Zooxanthella microadriatica</name>
    <dbReference type="NCBI Taxonomy" id="2951"/>
    <lineage>
        <taxon>Eukaryota</taxon>
        <taxon>Sar</taxon>
        <taxon>Alveolata</taxon>
        <taxon>Dinophyceae</taxon>
        <taxon>Suessiales</taxon>
        <taxon>Symbiodiniaceae</taxon>
        <taxon>Symbiodinium</taxon>
    </lineage>
</organism>
<dbReference type="EMBL" id="LSRX01000213">
    <property type="protein sequence ID" value="OLQ04349.1"/>
    <property type="molecule type" value="Genomic_DNA"/>
</dbReference>
<protein>
    <submittedName>
        <fullName evidence="1">Uncharacterized protein</fullName>
    </submittedName>
</protein>
<proteinExistence type="predicted"/>
<accession>A0A1Q9EAA5</accession>
<dbReference type="OrthoDB" id="10349359at2759"/>
<evidence type="ECO:0000313" key="2">
    <source>
        <dbReference type="Proteomes" id="UP000186817"/>
    </source>
</evidence>
<keyword evidence="2" id="KW-1185">Reference proteome</keyword>
<sequence length="156" mass="17541">MGCNIALRPQDLWASSRKALSTGLQQCTSTGGSHSDMHGTALSQHCARCDRHLFVLQFFGVYYDDYMRFVEASKSQTLTMGPVRTGACEEVWDDGRWRRLFVYIRQEPLIKPTVAFDGAYLMLFADAPKFTSPAAQRSWHLEPHAMRAAPHVESAA</sequence>
<dbReference type="AlphaFoldDB" id="A0A1Q9EAA5"/>
<reference evidence="1 2" key="1">
    <citation type="submission" date="2016-02" db="EMBL/GenBank/DDBJ databases">
        <title>Genome analysis of coral dinoflagellate symbionts highlights evolutionary adaptations to a symbiotic lifestyle.</title>
        <authorList>
            <person name="Aranda M."/>
            <person name="Li Y."/>
            <person name="Liew Y.J."/>
            <person name="Baumgarten S."/>
            <person name="Simakov O."/>
            <person name="Wilson M."/>
            <person name="Piel J."/>
            <person name="Ashoor H."/>
            <person name="Bougouffa S."/>
            <person name="Bajic V.B."/>
            <person name="Ryu T."/>
            <person name="Ravasi T."/>
            <person name="Bayer T."/>
            <person name="Micklem G."/>
            <person name="Kim H."/>
            <person name="Bhak J."/>
            <person name="Lajeunesse T.C."/>
            <person name="Voolstra C.R."/>
        </authorList>
    </citation>
    <scope>NUCLEOTIDE SEQUENCE [LARGE SCALE GENOMIC DNA]</scope>
    <source>
        <strain evidence="1 2">CCMP2467</strain>
    </source>
</reference>
<dbReference type="Proteomes" id="UP000186817">
    <property type="component" value="Unassembled WGS sequence"/>
</dbReference>
<gene>
    <name evidence="1" type="ORF">AK812_SmicGene12588</name>
</gene>
<comment type="caution">
    <text evidence="1">The sequence shown here is derived from an EMBL/GenBank/DDBJ whole genome shotgun (WGS) entry which is preliminary data.</text>
</comment>